<accession>A0A0H0Y6W2</accession>
<dbReference type="InterPro" id="IPR021388">
    <property type="entry name" value="DUF3024"/>
</dbReference>
<organism evidence="1 4">
    <name type="scientific">Vibrio alginolyticus</name>
    <dbReference type="NCBI Taxonomy" id="663"/>
    <lineage>
        <taxon>Bacteria</taxon>
        <taxon>Pseudomonadati</taxon>
        <taxon>Pseudomonadota</taxon>
        <taxon>Gammaproteobacteria</taxon>
        <taxon>Vibrionales</taxon>
        <taxon>Vibrionaceae</taxon>
        <taxon>Vibrio</taxon>
    </lineage>
</organism>
<evidence type="ECO:0000313" key="3">
    <source>
        <dbReference type="Proteomes" id="UP000054316"/>
    </source>
</evidence>
<evidence type="ECO:0000313" key="4">
    <source>
        <dbReference type="Proteomes" id="UP000714625"/>
    </source>
</evidence>
<name>A0A0H0Y6W2_VIBAL</name>
<reference evidence="1" key="2">
    <citation type="submission" date="2019-11" db="EMBL/GenBank/DDBJ databases">
        <authorList>
            <consortium name="PulseNet: The National Subtyping Network for Foodborne Disease Surveillance"/>
            <person name="Tarr C.L."/>
            <person name="Trees E."/>
            <person name="Katz L.S."/>
            <person name="Carleton-Romer H.A."/>
            <person name="Stroika S."/>
            <person name="Kucerova Z."/>
            <person name="Roache K.F."/>
            <person name="Sabol A.L."/>
            <person name="Besser J."/>
            <person name="Gerner-Smidt P."/>
        </authorList>
    </citation>
    <scope>NUCLEOTIDE SEQUENCE</scope>
    <source>
        <strain evidence="1">PNUSAV001129</strain>
    </source>
</reference>
<dbReference type="AlphaFoldDB" id="A0A0H0Y6W2"/>
<dbReference type="EMBL" id="LOSN02000002">
    <property type="protein sequence ID" value="PNP20527.1"/>
    <property type="molecule type" value="Genomic_DNA"/>
</dbReference>
<dbReference type="RefSeq" id="WP_017821084.1">
    <property type="nucleotide sequence ID" value="NZ_CP014041.1"/>
</dbReference>
<dbReference type="EMBL" id="AAXMUW010000010">
    <property type="protein sequence ID" value="EGQ9134903.1"/>
    <property type="molecule type" value="Genomic_DNA"/>
</dbReference>
<dbReference type="OrthoDB" id="5900883at2"/>
<dbReference type="Proteomes" id="UP000054316">
    <property type="component" value="Unassembled WGS sequence"/>
</dbReference>
<comment type="caution">
    <text evidence="1">The sequence shown here is derived from an EMBL/GenBank/DDBJ whole genome shotgun (WGS) entry which is preliminary data.</text>
</comment>
<evidence type="ECO:0000313" key="2">
    <source>
        <dbReference type="EMBL" id="PNP20527.1"/>
    </source>
</evidence>
<reference evidence="2 3" key="1">
    <citation type="submission" date="2017-12" db="EMBL/GenBank/DDBJ databases">
        <title>FDA dAtabase for Regulatory Grade micrObial Sequences (FDA-ARGOS): Supporting development and validation of Infectious Disease Dx tests.</title>
        <authorList>
            <person name="Hoffmann M."/>
            <person name="Allard M."/>
            <person name="Evans P."/>
            <person name="Brown E."/>
            <person name="Tallon L.J."/>
            <person name="Sadzewicz L."/>
            <person name="Sengamalay N."/>
            <person name="Ott S."/>
            <person name="Godinez A."/>
            <person name="Nagaraj S."/>
            <person name="Vavikolanu K."/>
            <person name="Aluvathingal J."/>
            <person name="Nadendla S."/>
            <person name="Hobson J."/>
            <person name="Sichtig H."/>
        </authorList>
    </citation>
    <scope>NUCLEOTIDE SEQUENCE [LARGE SCALE GENOMIC DNA]</scope>
    <source>
        <strain evidence="3">ATCC 17749</strain>
        <strain evidence="2">FDAARGOS_97</strain>
    </source>
</reference>
<protein>
    <submittedName>
        <fullName evidence="2">DUF3024 domain-containing protein</fullName>
    </submittedName>
</protein>
<evidence type="ECO:0000313" key="1">
    <source>
        <dbReference type="EMBL" id="EGQ9134903.1"/>
    </source>
</evidence>
<gene>
    <name evidence="2" type="ORF">AL553_023125</name>
    <name evidence="1" type="ORF">GHY86_06985</name>
</gene>
<proteinExistence type="predicted"/>
<dbReference type="Proteomes" id="UP000714625">
    <property type="component" value="Unassembled WGS sequence"/>
</dbReference>
<keyword evidence="3" id="KW-1185">Reference proteome</keyword>
<dbReference type="eggNOG" id="ENOG5031N87">
    <property type="taxonomic scope" value="Bacteria"/>
</dbReference>
<dbReference type="Pfam" id="PF11225">
    <property type="entry name" value="DUF3024"/>
    <property type="match status" value="1"/>
</dbReference>
<sequence length="117" mass="13862">MSVSQMATSRLYKSVQSLCSARNANLPVEQGKCLYELVENGVELHRAHFLLDSQHSEYTSPVAKIMFDEENQLWYFYVPTYHNELLRWVPYKPLPFSRMLEDLLNELERDPQACFWE</sequence>